<keyword evidence="3" id="KW-1185">Reference proteome</keyword>
<proteinExistence type="predicted"/>
<gene>
    <name evidence="2" type="ORF">ACHAXA_007339</name>
</gene>
<evidence type="ECO:0000313" key="3">
    <source>
        <dbReference type="Proteomes" id="UP001530377"/>
    </source>
</evidence>
<feature type="region of interest" description="Disordered" evidence="1">
    <location>
        <begin position="1"/>
        <end position="55"/>
    </location>
</feature>
<organism evidence="2 3">
    <name type="scientific">Cyclostephanos tholiformis</name>
    <dbReference type="NCBI Taxonomy" id="382380"/>
    <lineage>
        <taxon>Eukaryota</taxon>
        <taxon>Sar</taxon>
        <taxon>Stramenopiles</taxon>
        <taxon>Ochrophyta</taxon>
        <taxon>Bacillariophyta</taxon>
        <taxon>Coscinodiscophyceae</taxon>
        <taxon>Thalassiosirophycidae</taxon>
        <taxon>Stephanodiscales</taxon>
        <taxon>Stephanodiscaceae</taxon>
        <taxon>Cyclostephanos</taxon>
    </lineage>
</organism>
<evidence type="ECO:0000256" key="1">
    <source>
        <dbReference type="SAM" id="MobiDB-lite"/>
    </source>
</evidence>
<protein>
    <submittedName>
        <fullName evidence="2">Uncharacterized protein</fullName>
    </submittedName>
</protein>
<comment type="caution">
    <text evidence="2">The sequence shown here is derived from an EMBL/GenBank/DDBJ whole genome shotgun (WGS) entry which is preliminary data.</text>
</comment>
<dbReference type="AlphaFoldDB" id="A0ABD3RW31"/>
<name>A0ABD3RW31_9STRA</name>
<feature type="compositionally biased region" description="Low complexity" evidence="1">
    <location>
        <begin position="26"/>
        <end position="38"/>
    </location>
</feature>
<dbReference type="EMBL" id="JALLPB020000150">
    <property type="protein sequence ID" value="KAL3816403.1"/>
    <property type="molecule type" value="Genomic_DNA"/>
</dbReference>
<sequence length="70" mass="7709">MLHEKKPSTSDETDPPLSKAACQQPSSRMSCSSASSASNNKHFDGKEEEIQGTAIPSDDLKTFFSKWMML</sequence>
<reference evidence="2 3" key="1">
    <citation type="submission" date="2024-10" db="EMBL/GenBank/DDBJ databases">
        <title>Updated reference genomes for cyclostephanoid diatoms.</title>
        <authorList>
            <person name="Roberts W.R."/>
            <person name="Alverson A.J."/>
        </authorList>
    </citation>
    <scope>NUCLEOTIDE SEQUENCE [LARGE SCALE GENOMIC DNA]</scope>
    <source>
        <strain evidence="2 3">AJA228-03</strain>
    </source>
</reference>
<dbReference type="Proteomes" id="UP001530377">
    <property type="component" value="Unassembled WGS sequence"/>
</dbReference>
<accession>A0ABD3RW31</accession>
<evidence type="ECO:0000313" key="2">
    <source>
        <dbReference type="EMBL" id="KAL3816403.1"/>
    </source>
</evidence>